<evidence type="ECO:0000313" key="3">
    <source>
        <dbReference type="Proteomes" id="UP000254400"/>
    </source>
</evidence>
<protein>
    <submittedName>
        <fullName evidence="2">Glutamine-rich protein 2</fullName>
    </submittedName>
</protein>
<organism evidence="2 3">
    <name type="scientific">Paenibacillus polymyxa</name>
    <name type="common">Bacillus polymyxa</name>
    <dbReference type="NCBI Taxonomy" id="1406"/>
    <lineage>
        <taxon>Bacteria</taxon>
        <taxon>Bacillati</taxon>
        <taxon>Bacillota</taxon>
        <taxon>Bacilli</taxon>
        <taxon>Bacillales</taxon>
        <taxon>Paenibacillaceae</taxon>
        <taxon>Paenibacillus</taxon>
    </lineage>
</organism>
<dbReference type="RefSeq" id="WP_049789279.1">
    <property type="nucleotide sequence ID" value="NZ_CP049598.1"/>
</dbReference>
<dbReference type="Proteomes" id="UP000254400">
    <property type="component" value="Unassembled WGS sequence"/>
</dbReference>
<sequence length="262" mass="29082">MNHRTNHNPKDKKIARRNHSNTVPSPRVNKEKTVSPAVAGSHRPTQRGTARVPVPVEKDTPVQAIEEAAWKKHKLPKTLEEAMQMNRSSVLLLSVPDSDTEYGTDHDMASMKTEGQTEQDSLLDCSITSIHIAEGRQRPKQRMRLPEQDTHLVSQTEKELGRNAIHVGSVTDDGTTDSEVTLPQFGSTSFYLSAQEVTSKVNVVFDKPFIDTQYAITANASVPGVIVSVTQRQRHSAVLTVERRQPGQICEGWILWIAMGTS</sequence>
<dbReference type="AlphaFoldDB" id="A0A378Y578"/>
<dbReference type="EMBL" id="UGSC01000001">
    <property type="protein sequence ID" value="SUA71569.1"/>
    <property type="molecule type" value="Genomic_DNA"/>
</dbReference>
<feature type="region of interest" description="Disordered" evidence="1">
    <location>
        <begin position="1"/>
        <end position="51"/>
    </location>
</feature>
<accession>A0A378Y578</accession>
<gene>
    <name evidence="2" type="primary">M1_4126_2</name>
    <name evidence="2" type="ORF">NCTC10343_04476</name>
</gene>
<dbReference type="GeneID" id="93347802"/>
<reference evidence="2 3" key="1">
    <citation type="submission" date="2018-06" db="EMBL/GenBank/DDBJ databases">
        <authorList>
            <consortium name="Pathogen Informatics"/>
            <person name="Doyle S."/>
        </authorList>
    </citation>
    <scope>NUCLEOTIDE SEQUENCE [LARGE SCALE GENOMIC DNA]</scope>
    <source>
        <strain evidence="2 3">NCTC10343</strain>
    </source>
</reference>
<evidence type="ECO:0000313" key="2">
    <source>
        <dbReference type="EMBL" id="SUA71569.1"/>
    </source>
</evidence>
<proteinExistence type="predicted"/>
<evidence type="ECO:0000256" key="1">
    <source>
        <dbReference type="SAM" id="MobiDB-lite"/>
    </source>
</evidence>
<dbReference type="NCBIfam" id="NF012201">
    <property type="entry name" value="WIAG-tail"/>
    <property type="match status" value="1"/>
</dbReference>
<name>A0A378Y578_PAEPO</name>